<feature type="non-terminal residue" evidence="3">
    <location>
        <position position="1"/>
    </location>
</feature>
<reference evidence="3" key="1">
    <citation type="journal article" date="2021" name="J. Hered.">
        <title>Genome Assembly of Salicaceae Populus deltoides (Eastern Cottonwood) I-69 Based on Nanopore Sequencing and Hi-C Technologies.</title>
        <authorList>
            <person name="Bai S."/>
            <person name="Wu H."/>
            <person name="Zhang J."/>
            <person name="Pan Z."/>
            <person name="Zhao W."/>
            <person name="Li Z."/>
            <person name="Tong C."/>
        </authorList>
    </citation>
    <scope>NUCLEOTIDE SEQUENCE</scope>
    <source>
        <tissue evidence="3">Leaf</tissue>
    </source>
</reference>
<dbReference type="EMBL" id="JACEGQ020000019">
    <property type="protein sequence ID" value="KAH8479883.1"/>
    <property type="molecule type" value="Genomic_DNA"/>
</dbReference>
<keyword evidence="2" id="KW-0472">Membrane</keyword>
<gene>
    <name evidence="3" type="ORF">H0E87_030191</name>
</gene>
<evidence type="ECO:0000256" key="2">
    <source>
        <dbReference type="SAM" id="Phobius"/>
    </source>
</evidence>
<feature type="region of interest" description="Disordered" evidence="1">
    <location>
        <begin position="80"/>
        <end position="106"/>
    </location>
</feature>
<dbReference type="AlphaFoldDB" id="A0A8T2WIB1"/>
<proteinExistence type="predicted"/>
<keyword evidence="2" id="KW-1133">Transmembrane helix</keyword>
<name>A0A8T2WIB1_POPDE</name>
<evidence type="ECO:0000256" key="1">
    <source>
        <dbReference type="SAM" id="MobiDB-lite"/>
    </source>
</evidence>
<keyword evidence="2" id="KW-0812">Transmembrane</keyword>
<dbReference type="Proteomes" id="UP000807159">
    <property type="component" value="Chromosome 19"/>
</dbReference>
<accession>A0A8T2WIB1</accession>
<comment type="caution">
    <text evidence="3">The sequence shown here is derived from an EMBL/GenBank/DDBJ whole genome shotgun (WGS) entry which is preliminary data.</text>
</comment>
<evidence type="ECO:0000313" key="4">
    <source>
        <dbReference type="Proteomes" id="UP000807159"/>
    </source>
</evidence>
<keyword evidence="4" id="KW-1185">Reference proteome</keyword>
<feature type="transmembrane region" description="Helical" evidence="2">
    <location>
        <begin position="217"/>
        <end position="241"/>
    </location>
</feature>
<protein>
    <submittedName>
        <fullName evidence="3">Uncharacterized protein</fullName>
    </submittedName>
</protein>
<sequence length="274" mass="29034">MGGDIGTVQTEVQGLEHGVGEERISSHAEAANDILSMTGLRGDALQSKLRIKQAVQVLQQSNVADNLVADVAKIQMGTNVGASPSGGNDIDNAISTSPHEQNNEADNLAGDAQDMNEVEIYNFLMKDNTVNGAGGVAQPGINVVIAMLYSCSRASLIVENVTIAIDVSMSDRENGTGEVAEKLLDAGESSRPGEKSGWTLLMTNLILEFASAVSDQLSYALIGMVLAYVALLLATAELILYMARKKIMSLLPCFHRRSTSPSAPAEAVEYFGLF</sequence>
<organism evidence="3 4">
    <name type="scientific">Populus deltoides</name>
    <name type="common">Eastern poplar</name>
    <name type="synonym">Eastern cottonwood</name>
    <dbReference type="NCBI Taxonomy" id="3696"/>
    <lineage>
        <taxon>Eukaryota</taxon>
        <taxon>Viridiplantae</taxon>
        <taxon>Streptophyta</taxon>
        <taxon>Embryophyta</taxon>
        <taxon>Tracheophyta</taxon>
        <taxon>Spermatophyta</taxon>
        <taxon>Magnoliopsida</taxon>
        <taxon>eudicotyledons</taxon>
        <taxon>Gunneridae</taxon>
        <taxon>Pentapetalae</taxon>
        <taxon>rosids</taxon>
        <taxon>fabids</taxon>
        <taxon>Malpighiales</taxon>
        <taxon>Salicaceae</taxon>
        <taxon>Saliceae</taxon>
        <taxon>Populus</taxon>
    </lineage>
</organism>
<evidence type="ECO:0000313" key="3">
    <source>
        <dbReference type="EMBL" id="KAH8479883.1"/>
    </source>
</evidence>